<proteinExistence type="inferred from homology"/>
<dbReference type="AlphaFoldDB" id="A0A645EZ96"/>
<dbReference type="InterPro" id="IPR017853">
    <property type="entry name" value="GH"/>
</dbReference>
<evidence type="ECO:0000256" key="4">
    <source>
        <dbReference type="ARBA" id="ARBA00023295"/>
    </source>
</evidence>
<keyword evidence="4" id="KW-0326">Glycosidase</keyword>
<comment type="similarity">
    <text evidence="1">Belongs to the glycosyl hydrolase 27 family.</text>
</comment>
<feature type="domain" description="Alpha galactosidase C-terminal" evidence="5">
    <location>
        <begin position="70"/>
        <end position="143"/>
    </location>
</feature>
<comment type="caution">
    <text evidence="6">The sequence shown here is derived from an EMBL/GenBank/DDBJ whole genome shotgun (WGS) entry which is preliminary data.</text>
</comment>
<organism evidence="6">
    <name type="scientific">bioreactor metagenome</name>
    <dbReference type="NCBI Taxonomy" id="1076179"/>
    <lineage>
        <taxon>unclassified sequences</taxon>
        <taxon>metagenomes</taxon>
        <taxon>ecological metagenomes</taxon>
    </lineage>
</organism>
<protein>
    <recommendedName>
        <fullName evidence="5">Alpha galactosidase C-terminal domain-containing protein</fullName>
    </recommendedName>
</protein>
<evidence type="ECO:0000256" key="2">
    <source>
        <dbReference type="ARBA" id="ARBA00022729"/>
    </source>
</evidence>
<dbReference type="Pfam" id="PF17801">
    <property type="entry name" value="Melibiase_C"/>
    <property type="match status" value="1"/>
</dbReference>
<dbReference type="PANTHER" id="PTHR11452">
    <property type="entry name" value="ALPHA-GALACTOSIDASE/ALPHA-N-ACETYLGALACTOSAMINIDASE"/>
    <property type="match status" value="1"/>
</dbReference>
<dbReference type="SUPFAM" id="SSF51445">
    <property type="entry name" value="(Trans)glycosidases"/>
    <property type="match status" value="1"/>
</dbReference>
<dbReference type="GO" id="GO:0004553">
    <property type="term" value="F:hydrolase activity, hydrolyzing O-glycosyl compounds"/>
    <property type="evidence" value="ECO:0007669"/>
    <property type="project" value="InterPro"/>
</dbReference>
<dbReference type="PANTHER" id="PTHR11452:SF42">
    <property type="entry name" value="ALPHA-GALACTOSIDASE"/>
    <property type="match status" value="1"/>
</dbReference>
<dbReference type="InterPro" id="IPR013780">
    <property type="entry name" value="Glyco_hydro_b"/>
</dbReference>
<dbReference type="SUPFAM" id="SSF51011">
    <property type="entry name" value="Glycosyl hydrolase domain"/>
    <property type="match status" value="1"/>
</dbReference>
<accession>A0A645EZ96</accession>
<dbReference type="InterPro" id="IPR002241">
    <property type="entry name" value="Glyco_hydro_27"/>
</dbReference>
<keyword evidence="3" id="KW-0378">Hydrolase</keyword>
<evidence type="ECO:0000256" key="1">
    <source>
        <dbReference type="ARBA" id="ARBA00009743"/>
    </source>
</evidence>
<reference evidence="6" key="1">
    <citation type="submission" date="2019-08" db="EMBL/GenBank/DDBJ databases">
        <authorList>
            <person name="Kucharzyk K."/>
            <person name="Murdoch R.W."/>
            <person name="Higgins S."/>
            <person name="Loffler F."/>
        </authorList>
    </citation>
    <scope>NUCLEOTIDE SEQUENCE</scope>
</reference>
<dbReference type="Gene3D" id="2.60.40.1180">
    <property type="entry name" value="Golgi alpha-mannosidase II"/>
    <property type="match status" value="1"/>
</dbReference>
<sequence>MRGAPRLSHFTQDEQYTMMTLWAMFRSPLMLGCNLPELDDFTLKLITNDEVIKINQYSVGNKELFERDGVICWHAKSKDHTTDYIALFNLNDNRINNYVFDLKEINHIGNSIAEELWLKNSFKINNNTIELSINPHGVKLIKIKNKN</sequence>
<gene>
    <name evidence="6" type="ORF">SDC9_154057</name>
</gene>
<dbReference type="InterPro" id="IPR041233">
    <property type="entry name" value="Melibiase_C"/>
</dbReference>
<dbReference type="Gene3D" id="3.20.20.70">
    <property type="entry name" value="Aldolase class I"/>
    <property type="match status" value="1"/>
</dbReference>
<evidence type="ECO:0000259" key="5">
    <source>
        <dbReference type="Pfam" id="PF17801"/>
    </source>
</evidence>
<dbReference type="EMBL" id="VSSQ01052740">
    <property type="protein sequence ID" value="MPN06800.1"/>
    <property type="molecule type" value="Genomic_DNA"/>
</dbReference>
<name>A0A645EZ96_9ZZZZ</name>
<keyword evidence="2" id="KW-0732">Signal</keyword>
<dbReference type="GO" id="GO:0005975">
    <property type="term" value="P:carbohydrate metabolic process"/>
    <property type="evidence" value="ECO:0007669"/>
    <property type="project" value="InterPro"/>
</dbReference>
<evidence type="ECO:0000256" key="3">
    <source>
        <dbReference type="ARBA" id="ARBA00022801"/>
    </source>
</evidence>
<dbReference type="InterPro" id="IPR013785">
    <property type="entry name" value="Aldolase_TIM"/>
</dbReference>
<evidence type="ECO:0000313" key="6">
    <source>
        <dbReference type="EMBL" id="MPN06800.1"/>
    </source>
</evidence>